<name>A0A841EIY6_9ACTN</name>
<evidence type="ECO:0000313" key="7">
    <source>
        <dbReference type="Proteomes" id="UP000578077"/>
    </source>
</evidence>
<dbReference type="InterPro" id="IPR009057">
    <property type="entry name" value="Homeodomain-like_sf"/>
</dbReference>
<dbReference type="PROSITE" id="PS50977">
    <property type="entry name" value="HTH_TETR_2"/>
    <property type="match status" value="1"/>
</dbReference>
<dbReference type="PANTHER" id="PTHR30055:SF238">
    <property type="entry name" value="MYCOFACTOCIN BIOSYNTHESIS TRANSCRIPTIONAL REGULATOR MFTR-RELATED"/>
    <property type="match status" value="1"/>
</dbReference>
<accession>A0A841EIY6</accession>
<dbReference type="Gene3D" id="1.10.357.10">
    <property type="entry name" value="Tetracycline Repressor, domain 2"/>
    <property type="match status" value="1"/>
</dbReference>
<evidence type="ECO:0000256" key="2">
    <source>
        <dbReference type="ARBA" id="ARBA00023125"/>
    </source>
</evidence>
<dbReference type="InterPro" id="IPR050109">
    <property type="entry name" value="HTH-type_TetR-like_transc_reg"/>
</dbReference>
<dbReference type="RefSeq" id="WP_184637674.1">
    <property type="nucleotide sequence ID" value="NZ_BAABKT010000029.1"/>
</dbReference>
<reference evidence="6 7" key="1">
    <citation type="submission" date="2020-08" db="EMBL/GenBank/DDBJ databases">
        <title>Sequencing the genomes of 1000 actinobacteria strains.</title>
        <authorList>
            <person name="Klenk H.-P."/>
        </authorList>
    </citation>
    <scope>NUCLEOTIDE SEQUENCE [LARGE SCALE GENOMIC DNA]</scope>
    <source>
        <strain evidence="6 7">DSM 44593</strain>
    </source>
</reference>
<feature type="DNA-binding region" description="H-T-H motif" evidence="4">
    <location>
        <begin position="32"/>
        <end position="51"/>
    </location>
</feature>
<evidence type="ECO:0000256" key="1">
    <source>
        <dbReference type="ARBA" id="ARBA00023015"/>
    </source>
</evidence>
<dbReference type="InterPro" id="IPR023772">
    <property type="entry name" value="DNA-bd_HTH_TetR-type_CS"/>
</dbReference>
<organism evidence="6 7">
    <name type="scientific">Streptomonospora salina</name>
    <dbReference type="NCBI Taxonomy" id="104205"/>
    <lineage>
        <taxon>Bacteria</taxon>
        <taxon>Bacillati</taxon>
        <taxon>Actinomycetota</taxon>
        <taxon>Actinomycetes</taxon>
        <taxon>Streptosporangiales</taxon>
        <taxon>Nocardiopsidaceae</taxon>
        <taxon>Streptomonospora</taxon>
    </lineage>
</organism>
<dbReference type="PROSITE" id="PS01081">
    <property type="entry name" value="HTH_TETR_1"/>
    <property type="match status" value="1"/>
</dbReference>
<proteinExistence type="predicted"/>
<dbReference type="Gene3D" id="1.10.10.60">
    <property type="entry name" value="Homeodomain-like"/>
    <property type="match status" value="1"/>
</dbReference>
<feature type="domain" description="HTH tetR-type" evidence="5">
    <location>
        <begin position="9"/>
        <end position="69"/>
    </location>
</feature>
<evidence type="ECO:0000256" key="3">
    <source>
        <dbReference type="ARBA" id="ARBA00023163"/>
    </source>
</evidence>
<dbReference type="GO" id="GO:0003700">
    <property type="term" value="F:DNA-binding transcription factor activity"/>
    <property type="evidence" value="ECO:0007669"/>
    <property type="project" value="TreeGrafter"/>
</dbReference>
<gene>
    <name evidence="6" type="ORF">HNR25_004071</name>
</gene>
<keyword evidence="2 4" id="KW-0238">DNA-binding</keyword>
<evidence type="ECO:0000313" key="6">
    <source>
        <dbReference type="EMBL" id="MBB6000320.1"/>
    </source>
</evidence>
<dbReference type="Pfam" id="PF17754">
    <property type="entry name" value="TetR_C_14"/>
    <property type="match status" value="1"/>
</dbReference>
<dbReference type="Pfam" id="PF00440">
    <property type="entry name" value="TetR_N"/>
    <property type="match status" value="1"/>
</dbReference>
<dbReference type="PANTHER" id="PTHR30055">
    <property type="entry name" value="HTH-TYPE TRANSCRIPTIONAL REGULATOR RUTR"/>
    <property type="match status" value="1"/>
</dbReference>
<dbReference type="AlphaFoldDB" id="A0A841EIY6"/>
<keyword evidence="7" id="KW-1185">Reference proteome</keyword>
<keyword evidence="3" id="KW-0804">Transcription</keyword>
<dbReference type="InterPro" id="IPR001647">
    <property type="entry name" value="HTH_TetR"/>
</dbReference>
<keyword evidence="1" id="KW-0805">Transcription regulation</keyword>
<protein>
    <submittedName>
        <fullName evidence="6">AcrR family transcriptional regulator</fullName>
    </submittedName>
</protein>
<dbReference type="SUPFAM" id="SSF46689">
    <property type="entry name" value="Homeodomain-like"/>
    <property type="match status" value="1"/>
</dbReference>
<dbReference type="Proteomes" id="UP000578077">
    <property type="component" value="Unassembled WGS sequence"/>
</dbReference>
<dbReference type="InterPro" id="IPR041347">
    <property type="entry name" value="MftR_C"/>
</dbReference>
<sequence length="213" mass="23560">MGLRERKKAATRRTLQRAAVRLAVEHGSENVTVDDITTAADVSKRTFFNYFSSKDEAIVGDGPPRPDQEAREVFVAQGPTGDLLDDLKVFLLSPLAGPGSDDEAPSQRLADIRERKRLVQQEPQLTPRIMATFAGIERYVGDSVAERLGEDPDDIRPQIVASLGITAMRFSMRRLYTHSGDDGSAGSRDDTAELRMLFDQAFDALRRTFHPAA</sequence>
<dbReference type="EMBL" id="JACHLY010000001">
    <property type="protein sequence ID" value="MBB6000320.1"/>
    <property type="molecule type" value="Genomic_DNA"/>
</dbReference>
<comment type="caution">
    <text evidence="6">The sequence shown here is derived from an EMBL/GenBank/DDBJ whole genome shotgun (WGS) entry which is preliminary data.</text>
</comment>
<evidence type="ECO:0000259" key="5">
    <source>
        <dbReference type="PROSITE" id="PS50977"/>
    </source>
</evidence>
<dbReference type="GO" id="GO:0000976">
    <property type="term" value="F:transcription cis-regulatory region binding"/>
    <property type="evidence" value="ECO:0007669"/>
    <property type="project" value="TreeGrafter"/>
</dbReference>
<evidence type="ECO:0000256" key="4">
    <source>
        <dbReference type="PROSITE-ProRule" id="PRU00335"/>
    </source>
</evidence>